<sequence>RLGARTRSAEPSARGRDSGRLRPARAAAFRAMDAARGSRRCSRPLRLAAWLLPLASRASPHLRLKQGAAPTSDYQVDPSVLGNLKAGFSKTPVAKEDPSSDMPVQISRAHSQIAEIFIGTPPQRLRCLIDSGSSDLWVPSKRRCTRRHSTPCLSARRRISTLMRRQRSSRRWTTPDSPKRSSCSLRSAWVHHQSAR</sequence>
<feature type="domain" description="Peptidase A1" evidence="2">
    <location>
        <begin position="112"/>
        <end position="196"/>
    </location>
</feature>
<proteinExistence type="predicted"/>
<reference evidence="3" key="1">
    <citation type="submission" date="2023-10" db="EMBL/GenBank/DDBJ databases">
        <authorList>
            <person name="Chen Y."/>
            <person name="Shah S."/>
            <person name="Dougan E. K."/>
            <person name="Thang M."/>
            <person name="Chan C."/>
        </authorList>
    </citation>
    <scope>NUCLEOTIDE SEQUENCE [LARGE SCALE GENOMIC DNA]</scope>
</reference>
<organism evidence="3 4">
    <name type="scientific">Prorocentrum cordatum</name>
    <dbReference type="NCBI Taxonomy" id="2364126"/>
    <lineage>
        <taxon>Eukaryota</taxon>
        <taxon>Sar</taxon>
        <taxon>Alveolata</taxon>
        <taxon>Dinophyceae</taxon>
        <taxon>Prorocentrales</taxon>
        <taxon>Prorocentraceae</taxon>
        <taxon>Prorocentrum</taxon>
    </lineage>
</organism>
<dbReference type="Pfam" id="PF00026">
    <property type="entry name" value="Asp"/>
    <property type="match status" value="1"/>
</dbReference>
<feature type="region of interest" description="Disordered" evidence="1">
    <location>
        <begin position="163"/>
        <end position="196"/>
    </location>
</feature>
<dbReference type="Proteomes" id="UP001189429">
    <property type="component" value="Unassembled WGS sequence"/>
</dbReference>
<dbReference type="Gene3D" id="2.40.70.10">
    <property type="entry name" value="Acid Proteases"/>
    <property type="match status" value="1"/>
</dbReference>
<feature type="region of interest" description="Disordered" evidence="1">
    <location>
        <begin position="1"/>
        <end position="23"/>
    </location>
</feature>
<feature type="non-terminal residue" evidence="3">
    <location>
        <position position="1"/>
    </location>
</feature>
<dbReference type="InterPro" id="IPR021109">
    <property type="entry name" value="Peptidase_aspartic_dom_sf"/>
</dbReference>
<dbReference type="SUPFAM" id="SSF50630">
    <property type="entry name" value="Acid proteases"/>
    <property type="match status" value="1"/>
</dbReference>
<evidence type="ECO:0000313" key="4">
    <source>
        <dbReference type="Proteomes" id="UP001189429"/>
    </source>
</evidence>
<comment type="caution">
    <text evidence="3">The sequence shown here is derived from an EMBL/GenBank/DDBJ whole genome shotgun (WGS) entry which is preliminary data.</text>
</comment>
<feature type="compositionally biased region" description="Polar residues" evidence="1">
    <location>
        <begin position="171"/>
        <end position="185"/>
    </location>
</feature>
<dbReference type="InterPro" id="IPR001969">
    <property type="entry name" value="Aspartic_peptidase_AS"/>
</dbReference>
<name>A0ABN9VQZ0_9DINO</name>
<protein>
    <recommendedName>
        <fullName evidence="2">Peptidase A1 domain-containing protein</fullName>
    </recommendedName>
</protein>
<keyword evidence="4" id="KW-1185">Reference proteome</keyword>
<gene>
    <name evidence="3" type="ORF">PCOR1329_LOCUS60128</name>
</gene>
<evidence type="ECO:0000256" key="1">
    <source>
        <dbReference type="SAM" id="MobiDB-lite"/>
    </source>
</evidence>
<evidence type="ECO:0000259" key="2">
    <source>
        <dbReference type="PROSITE" id="PS51767"/>
    </source>
</evidence>
<dbReference type="PROSITE" id="PS51767">
    <property type="entry name" value="PEPTIDASE_A1"/>
    <property type="match status" value="1"/>
</dbReference>
<evidence type="ECO:0000313" key="3">
    <source>
        <dbReference type="EMBL" id="CAK0875452.1"/>
    </source>
</evidence>
<accession>A0ABN9VQZ0</accession>
<dbReference type="EMBL" id="CAUYUJ010017515">
    <property type="protein sequence ID" value="CAK0875452.1"/>
    <property type="molecule type" value="Genomic_DNA"/>
</dbReference>
<dbReference type="InterPro" id="IPR033121">
    <property type="entry name" value="PEPTIDASE_A1"/>
</dbReference>
<dbReference type="PROSITE" id="PS00141">
    <property type="entry name" value="ASP_PROTEASE"/>
    <property type="match status" value="1"/>
</dbReference>